<dbReference type="Proteomes" id="UP001732720">
    <property type="component" value="Chromosome 16"/>
</dbReference>
<keyword evidence="1" id="KW-1185">Reference proteome</keyword>
<organism evidence="1 2">
    <name type="scientific">Castor canadensis</name>
    <name type="common">American beaver</name>
    <dbReference type="NCBI Taxonomy" id="51338"/>
    <lineage>
        <taxon>Eukaryota</taxon>
        <taxon>Metazoa</taxon>
        <taxon>Chordata</taxon>
        <taxon>Craniata</taxon>
        <taxon>Vertebrata</taxon>
        <taxon>Euteleostomi</taxon>
        <taxon>Mammalia</taxon>
        <taxon>Eutheria</taxon>
        <taxon>Euarchontoglires</taxon>
        <taxon>Glires</taxon>
        <taxon>Rodentia</taxon>
        <taxon>Castorimorpha</taxon>
        <taxon>Castoridae</taxon>
        <taxon>Castor</taxon>
    </lineage>
</organism>
<evidence type="ECO:0000313" key="2">
    <source>
        <dbReference type="RefSeq" id="XP_073913487.1"/>
    </source>
</evidence>
<name>A0AC58L8L3_CASCN</name>
<gene>
    <name evidence="2" type="primary">LOC141417922</name>
</gene>
<dbReference type="RefSeq" id="XP_073913487.1">
    <property type="nucleotide sequence ID" value="XM_074057386.1"/>
</dbReference>
<protein>
    <submittedName>
        <fullName evidence="2">Vomeronasal type-1 receptor 1-like</fullName>
    </submittedName>
</protein>
<reference evidence="2" key="1">
    <citation type="submission" date="2025-08" db="UniProtKB">
        <authorList>
            <consortium name="RefSeq"/>
        </authorList>
    </citation>
    <scope>IDENTIFICATION</scope>
</reference>
<evidence type="ECO:0000313" key="1">
    <source>
        <dbReference type="Proteomes" id="UP001732720"/>
    </source>
</evidence>
<sequence length="286" mass="32600">MANCVYLIYIYNFYPLLAGQKMRPKDLIVNHLVLANNVVVLSKGIPQTMATFGWNCFLDDAACKVVLYLQRVARGVSLKTTCLLSGFQATKLCSENSWCNKFTNSSPQCFGFSGFYFWILQLVVNVYIPMRVTGPRCSQNTSVSMCYRYCSSGIPNILLTLLHLVLFSSIDVICLGFMVWSSGSMVLVLHRHKQRVQHIHSHRLSSRSGHESRAICTILILVSMFVLFYYLSSTVYVCLVLIENQSQWLWDTSMFLDACFPALSRFVFIISDTHLSQIFHSCTRQK</sequence>
<accession>A0AC58L8L3</accession>
<proteinExistence type="predicted"/>